<dbReference type="EMBL" id="JAHRIP010076728">
    <property type="protein sequence ID" value="MEQ2311343.1"/>
    <property type="molecule type" value="Genomic_DNA"/>
</dbReference>
<sequence>MVDGKHVEAEVSMAEVEDKTNACSIDNRHGEHSPLGLYVSNLPRNLVKALPQMGVEYIPGRGLRQMFPADPHYTLLPAKSVRLSLALRLLNMVFIMDNPWLAQKSK</sequence>
<gene>
    <name evidence="1" type="ORF">AMECASPLE_018890</name>
</gene>
<comment type="caution">
    <text evidence="1">The sequence shown here is derived from an EMBL/GenBank/DDBJ whole genome shotgun (WGS) entry which is preliminary data.</text>
</comment>
<accession>A0ABV1A1L5</accession>
<evidence type="ECO:0000313" key="2">
    <source>
        <dbReference type="Proteomes" id="UP001469553"/>
    </source>
</evidence>
<organism evidence="1 2">
    <name type="scientific">Ameca splendens</name>
    <dbReference type="NCBI Taxonomy" id="208324"/>
    <lineage>
        <taxon>Eukaryota</taxon>
        <taxon>Metazoa</taxon>
        <taxon>Chordata</taxon>
        <taxon>Craniata</taxon>
        <taxon>Vertebrata</taxon>
        <taxon>Euteleostomi</taxon>
        <taxon>Actinopterygii</taxon>
        <taxon>Neopterygii</taxon>
        <taxon>Teleostei</taxon>
        <taxon>Neoteleostei</taxon>
        <taxon>Acanthomorphata</taxon>
        <taxon>Ovalentaria</taxon>
        <taxon>Atherinomorphae</taxon>
        <taxon>Cyprinodontiformes</taxon>
        <taxon>Goodeidae</taxon>
        <taxon>Ameca</taxon>
    </lineage>
</organism>
<dbReference type="Proteomes" id="UP001469553">
    <property type="component" value="Unassembled WGS sequence"/>
</dbReference>
<protein>
    <submittedName>
        <fullName evidence="1">Uncharacterized protein</fullName>
    </submittedName>
</protein>
<proteinExistence type="predicted"/>
<evidence type="ECO:0000313" key="1">
    <source>
        <dbReference type="EMBL" id="MEQ2311343.1"/>
    </source>
</evidence>
<name>A0ABV1A1L5_9TELE</name>
<keyword evidence="2" id="KW-1185">Reference proteome</keyword>
<reference evidence="1 2" key="1">
    <citation type="submission" date="2021-06" db="EMBL/GenBank/DDBJ databases">
        <authorList>
            <person name="Palmer J.M."/>
        </authorList>
    </citation>
    <scope>NUCLEOTIDE SEQUENCE [LARGE SCALE GENOMIC DNA]</scope>
    <source>
        <strain evidence="1 2">AS_MEX2019</strain>
        <tissue evidence="1">Muscle</tissue>
    </source>
</reference>